<keyword evidence="1" id="KW-1133">Transmembrane helix</keyword>
<name>A0A6J4UUC8_9BACT</name>
<accession>A0A6J4UUC8</accession>
<evidence type="ECO:0008006" key="3">
    <source>
        <dbReference type="Google" id="ProtNLM"/>
    </source>
</evidence>
<reference evidence="2" key="1">
    <citation type="submission" date="2020-02" db="EMBL/GenBank/DDBJ databases">
        <authorList>
            <person name="Meier V. D."/>
        </authorList>
    </citation>
    <scope>NUCLEOTIDE SEQUENCE</scope>
    <source>
        <strain evidence="2">AVDCRST_MAG88</strain>
    </source>
</reference>
<dbReference type="EMBL" id="CADCWM010000450">
    <property type="protein sequence ID" value="CAA9560119.1"/>
    <property type="molecule type" value="Genomic_DNA"/>
</dbReference>
<protein>
    <recommendedName>
        <fullName evidence="3">YtkA-like domain-containing protein</fullName>
    </recommendedName>
</protein>
<evidence type="ECO:0000256" key="1">
    <source>
        <dbReference type="SAM" id="Phobius"/>
    </source>
</evidence>
<gene>
    <name evidence="2" type="ORF">AVDCRST_MAG88-1425</name>
</gene>
<keyword evidence="1" id="KW-0812">Transmembrane</keyword>
<proteinExistence type="predicted"/>
<evidence type="ECO:0000313" key="2">
    <source>
        <dbReference type="EMBL" id="CAA9560119.1"/>
    </source>
</evidence>
<sequence>MDLKGVRIMGSFVRRFAAIFGLVGALTLGPSAPALAGGWAVVTLDALPDGPRAGQTLHLGFMVRQHGVTPTNLDGFGGQKPFLSARNKETGETIKATARQEGPVGHFVVDVTFPAAGAWEWEITPAPFPTVTKLGTLTVLPPLAAPGRSASAGTPALANVRKSAPAILRATGGALLLVALALVLMGGRGAPAPARRLRPVRPR</sequence>
<organism evidence="2">
    <name type="scientific">uncultured Thermomicrobiales bacterium</name>
    <dbReference type="NCBI Taxonomy" id="1645740"/>
    <lineage>
        <taxon>Bacteria</taxon>
        <taxon>Pseudomonadati</taxon>
        <taxon>Thermomicrobiota</taxon>
        <taxon>Thermomicrobia</taxon>
        <taxon>Thermomicrobiales</taxon>
        <taxon>environmental samples</taxon>
    </lineage>
</organism>
<keyword evidence="1" id="KW-0472">Membrane</keyword>
<dbReference type="AlphaFoldDB" id="A0A6J4UUC8"/>
<feature type="transmembrane region" description="Helical" evidence="1">
    <location>
        <begin position="166"/>
        <end position="187"/>
    </location>
</feature>